<dbReference type="AlphaFoldDB" id="A0A117PPR0"/>
<evidence type="ECO:0000313" key="2">
    <source>
        <dbReference type="EMBL" id="KUM84967.1"/>
    </source>
</evidence>
<dbReference type="Proteomes" id="UP000053039">
    <property type="component" value="Unassembled WGS sequence"/>
</dbReference>
<proteinExistence type="predicted"/>
<reference evidence="2 3" key="1">
    <citation type="submission" date="2015-10" db="EMBL/GenBank/DDBJ databases">
        <title>Draft genome sequence of Streptomyces pseudovenezuelae DSM 40212, type strain for the species Streptomyces pseudovenezuelae.</title>
        <authorList>
            <person name="Ruckert C."/>
            <person name="Winkler A."/>
            <person name="Kalinowski J."/>
            <person name="Kampfer P."/>
            <person name="Glaeser S."/>
        </authorList>
    </citation>
    <scope>NUCLEOTIDE SEQUENCE [LARGE SCALE GENOMIC DNA]</scope>
    <source>
        <strain evidence="2 3">DSM 40212</strain>
    </source>
</reference>
<comment type="caution">
    <text evidence="2">The sequence shown here is derived from an EMBL/GenBank/DDBJ whole genome shotgun (WGS) entry which is preliminary data.</text>
</comment>
<organism evidence="2 3">
    <name type="scientific">Streptomyces pseudovenezuelae</name>
    <dbReference type="NCBI Taxonomy" id="67350"/>
    <lineage>
        <taxon>Bacteria</taxon>
        <taxon>Bacillati</taxon>
        <taxon>Actinomycetota</taxon>
        <taxon>Actinomycetes</taxon>
        <taxon>Kitasatosporales</taxon>
        <taxon>Streptomycetaceae</taxon>
        <taxon>Streptomyces</taxon>
        <taxon>Streptomyces aurantiacus group</taxon>
    </lineage>
</organism>
<evidence type="ECO:0000256" key="1">
    <source>
        <dbReference type="SAM" id="MobiDB-lite"/>
    </source>
</evidence>
<feature type="region of interest" description="Disordered" evidence="1">
    <location>
        <begin position="181"/>
        <end position="213"/>
    </location>
</feature>
<feature type="compositionally biased region" description="Pro residues" evidence="1">
    <location>
        <begin position="204"/>
        <end position="213"/>
    </location>
</feature>
<name>A0A117PPR0_9ACTN</name>
<sequence length="213" mass="22876">MTAGTDPRSLTWATAWMCVTFTRGLSPEEVFARYGADPGQARPLDADEASDLLSDDSGDEGVCLLRSGRLGGWTFCVEEDGAVGSWSEALTELSRGTETYSVLTTEGLDVFQYWRDGECVENFEPGMEHTRPERADSWWDRVEAALAAHEGEDTGIAPVVALILDHLGITLDDAALAGPWPSLTLAEDDAPSAPRGDTYAGEGPVPPQPPFAE</sequence>
<evidence type="ECO:0000313" key="3">
    <source>
        <dbReference type="Proteomes" id="UP000053039"/>
    </source>
</evidence>
<accession>A0A117PPR0</accession>
<dbReference type="RefSeq" id="WP_037945348.1">
    <property type="nucleotide sequence ID" value="NZ_KQ948150.1"/>
</dbReference>
<gene>
    <name evidence="2" type="ORF">AQI94_31090</name>
</gene>
<dbReference type="Pfam" id="PF20062">
    <property type="entry name" value="DUF6461"/>
    <property type="match status" value="1"/>
</dbReference>
<dbReference type="InterPro" id="IPR045592">
    <property type="entry name" value="DUF6461"/>
</dbReference>
<protein>
    <submittedName>
        <fullName evidence="2">Uncharacterized protein</fullName>
    </submittedName>
</protein>
<dbReference type="EMBL" id="LMWM01000030">
    <property type="protein sequence ID" value="KUM84967.1"/>
    <property type="molecule type" value="Genomic_DNA"/>
</dbReference>